<dbReference type="GO" id="GO:0008270">
    <property type="term" value="F:zinc ion binding"/>
    <property type="evidence" value="ECO:0007669"/>
    <property type="project" value="UniProtKB-KW"/>
</dbReference>
<feature type="domain" description="RPA-interacting protein C-terminal" evidence="4">
    <location>
        <begin position="120"/>
        <end position="198"/>
    </location>
</feature>
<evidence type="ECO:0000313" key="6">
    <source>
        <dbReference type="WBParaSite" id="sdigi.contig135.g5041.t1"/>
    </source>
</evidence>
<evidence type="ECO:0000256" key="1">
    <source>
        <dbReference type="ARBA" id="ARBA00022723"/>
    </source>
</evidence>
<keyword evidence="1" id="KW-0479">Metal-binding</keyword>
<name>A0A915PJM2_9BILA</name>
<dbReference type="InterPro" id="IPR028159">
    <property type="entry name" value="RPA_interact_C_dom"/>
</dbReference>
<protein>
    <submittedName>
        <fullName evidence="6">RPA-interacting protein C-terminal domain-containing protein</fullName>
    </submittedName>
</protein>
<dbReference type="GO" id="GO:0005634">
    <property type="term" value="C:nucleus"/>
    <property type="evidence" value="ECO:0007669"/>
    <property type="project" value="TreeGrafter"/>
</dbReference>
<evidence type="ECO:0000256" key="3">
    <source>
        <dbReference type="ARBA" id="ARBA00022833"/>
    </source>
</evidence>
<dbReference type="Pfam" id="PF14768">
    <property type="entry name" value="RPA_interact_C"/>
    <property type="match status" value="1"/>
</dbReference>
<evidence type="ECO:0000259" key="4">
    <source>
        <dbReference type="Pfam" id="PF14768"/>
    </source>
</evidence>
<keyword evidence="5" id="KW-1185">Reference proteome</keyword>
<proteinExistence type="predicted"/>
<evidence type="ECO:0000256" key="2">
    <source>
        <dbReference type="ARBA" id="ARBA00022771"/>
    </source>
</evidence>
<reference evidence="6" key="1">
    <citation type="submission" date="2022-11" db="UniProtKB">
        <authorList>
            <consortium name="WormBaseParasite"/>
        </authorList>
    </citation>
    <scope>IDENTIFICATION</scope>
</reference>
<accession>A0A915PJM2</accession>
<sequence length="202" mass="24318">MSQQQCVSPYQLLYKRRNPNWRNELRQNFIRRLEEEREISYNRTRKKFERLVNNLLFEKIIRDETKSLRISEHVTDDELNEAIQEFERFRDEVVQQEIDSMIAYEQERLEDLASAENSVLCPRCQLANLNFPDEYTLNCERCHLQLRLMEQLPSPLELTTHFTNIFTSHADRDCPETPVLILQDTDKLFLRCHLCAFDSKIF</sequence>
<organism evidence="5 6">
    <name type="scientific">Setaria digitata</name>
    <dbReference type="NCBI Taxonomy" id="48799"/>
    <lineage>
        <taxon>Eukaryota</taxon>
        <taxon>Metazoa</taxon>
        <taxon>Ecdysozoa</taxon>
        <taxon>Nematoda</taxon>
        <taxon>Chromadorea</taxon>
        <taxon>Rhabditida</taxon>
        <taxon>Spirurina</taxon>
        <taxon>Spiruromorpha</taxon>
        <taxon>Filarioidea</taxon>
        <taxon>Setariidae</taxon>
        <taxon>Setaria</taxon>
    </lineage>
</organism>
<dbReference type="PANTHER" id="PTHR31742:SF1">
    <property type="entry name" value="RPA-INTERACTING PROTEIN"/>
    <property type="match status" value="1"/>
</dbReference>
<dbReference type="AlphaFoldDB" id="A0A915PJM2"/>
<dbReference type="InterPro" id="IPR028156">
    <property type="entry name" value="RIP"/>
</dbReference>
<dbReference type="WBParaSite" id="sdigi.contig135.g5041.t1">
    <property type="protein sequence ID" value="sdigi.contig135.g5041.t1"/>
    <property type="gene ID" value="sdigi.contig135.g5041"/>
</dbReference>
<dbReference type="Proteomes" id="UP000887581">
    <property type="component" value="Unplaced"/>
</dbReference>
<keyword evidence="2" id="KW-0863">Zinc-finger</keyword>
<keyword evidence="3" id="KW-0862">Zinc</keyword>
<evidence type="ECO:0000313" key="5">
    <source>
        <dbReference type="Proteomes" id="UP000887581"/>
    </source>
</evidence>
<dbReference type="PANTHER" id="PTHR31742">
    <property type="entry name" value="RPA-INTERACTING PROTEIN RPAIN"/>
    <property type="match status" value="1"/>
</dbReference>
<dbReference type="GO" id="GO:0006606">
    <property type="term" value="P:protein import into nucleus"/>
    <property type="evidence" value="ECO:0007669"/>
    <property type="project" value="TreeGrafter"/>
</dbReference>